<dbReference type="Pfam" id="PF04055">
    <property type="entry name" value="Radical_SAM"/>
    <property type="match status" value="1"/>
</dbReference>
<accession>A0AAX3BEV8</accession>
<keyword evidence="4 6" id="KW-0408">Iron</keyword>
<proteinExistence type="predicted"/>
<evidence type="ECO:0000256" key="3">
    <source>
        <dbReference type="ARBA" id="ARBA00022723"/>
    </source>
</evidence>
<sequence>MKEALFWSQEAKAVRCELCPHHCLLSEGKSGICGARKSLEGKLFSLNYGAIAGMAVDPIEKKPLFHFYPGSRIFSIGTVGCNLHCPFCQNNGLSRFFDEFGGQSEKLEHLSPEELIDLVERTKSEPIIAYTYSEPVVWFEYVLETMQLARKKNIKNVLVTNGYIEEKPLEAWIPFVDAVNVDLKAFTEAGYKKLGGTLEPVKRTIQRLFEAKVHVEVTTLVVPGINDDLTEMEQLAAWLASLSPELPLHLSRYFPHHRYHAPSTSLDLLHRVKEIAKRFLFHVYLGNVVEDASTFCSQCGKLLIRREIYSVEVVGLQHGRCISCGKPLWGHYAD</sequence>
<dbReference type="PANTHER" id="PTHR30352">
    <property type="entry name" value="PYRUVATE FORMATE-LYASE-ACTIVATING ENZYME"/>
    <property type="match status" value="1"/>
</dbReference>
<organism evidence="8 9">
    <name type="scientific">Thermospira aquatica</name>
    <dbReference type="NCBI Taxonomy" id="2828656"/>
    <lineage>
        <taxon>Bacteria</taxon>
        <taxon>Pseudomonadati</taxon>
        <taxon>Spirochaetota</taxon>
        <taxon>Spirochaetia</taxon>
        <taxon>Brevinematales</taxon>
        <taxon>Thermospiraceae</taxon>
        <taxon>Thermospira</taxon>
    </lineage>
</organism>
<evidence type="ECO:0000313" key="9">
    <source>
        <dbReference type="Proteomes" id="UP001056539"/>
    </source>
</evidence>
<dbReference type="GO" id="GO:0046872">
    <property type="term" value="F:metal ion binding"/>
    <property type="evidence" value="ECO:0007669"/>
    <property type="project" value="UniProtKB-KW"/>
</dbReference>
<keyword evidence="2 6" id="KW-0949">S-adenosyl-L-methionine</keyword>
<dbReference type="SFLD" id="SFLDG01101">
    <property type="entry name" value="Uncharacterised_Radical_SAM_Su"/>
    <property type="match status" value="1"/>
</dbReference>
<evidence type="ECO:0000259" key="7">
    <source>
        <dbReference type="PROSITE" id="PS51918"/>
    </source>
</evidence>
<evidence type="ECO:0000256" key="1">
    <source>
        <dbReference type="ARBA" id="ARBA00022485"/>
    </source>
</evidence>
<protein>
    <submittedName>
        <fullName evidence="8">AmmeMemoRadiSam system radical SAM enzyme</fullName>
    </submittedName>
</protein>
<dbReference type="SUPFAM" id="SSF102114">
    <property type="entry name" value="Radical SAM enzymes"/>
    <property type="match status" value="1"/>
</dbReference>
<dbReference type="InterPro" id="IPR034457">
    <property type="entry name" value="Organic_radical-activating"/>
</dbReference>
<dbReference type="Proteomes" id="UP001056539">
    <property type="component" value="Chromosome"/>
</dbReference>
<evidence type="ECO:0000256" key="6">
    <source>
        <dbReference type="PIRSR" id="PIRSR004869-50"/>
    </source>
</evidence>
<dbReference type="PANTHER" id="PTHR30352:SF5">
    <property type="entry name" value="PYRUVATE FORMATE-LYASE 1-ACTIVATING ENZYME"/>
    <property type="match status" value="1"/>
</dbReference>
<dbReference type="InterPro" id="IPR016431">
    <property type="entry name" value="Pyrv-formate_lyase-activ_prd"/>
</dbReference>
<feature type="domain" description="Radical SAM core" evidence="7">
    <location>
        <begin position="66"/>
        <end position="290"/>
    </location>
</feature>
<feature type="binding site" evidence="6">
    <location>
        <position position="88"/>
    </location>
    <ligand>
        <name>[4Fe-4S] cluster</name>
        <dbReference type="ChEBI" id="CHEBI:49883"/>
        <note>4Fe-4S-S-AdoMet</note>
    </ligand>
</feature>
<dbReference type="InterPro" id="IPR027596">
    <property type="entry name" value="AmmeMemoSam_rS"/>
</dbReference>
<dbReference type="InterPro" id="IPR007197">
    <property type="entry name" value="rSAM"/>
</dbReference>
<evidence type="ECO:0000256" key="5">
    <source>
        <dbReference type="ARBA" id="ARBA00023014"/>
    </source>
</evidence>
<comment type="cofactor">
    <cofactor evidence="6">
        <name>[4Fe-4S] cluster</name>
        <dbReference type="ChEBI" id="CHEBI:49883"/>
    </cofactor>
    <text evidence="6">Binds 1 [4Fe-4S] cluster. The cluster is coordinated with 3 cysteines and an exchangeable S-adenosyl-L-methionine.</text>
</comment>
<keyword evidence="3 6" id="KW-0479">Metal-binding</keyword>
<keyword evidence="5 6" id="KW-0411">Iron-sulfur</keyword>
<dbReference type="GO" id="GO:0051539">
    <property type="term" value="F:4 iron, 4 sulfur cluster binding"/>
    <property type="evidence" value="ECO:0007669"/>
    <property type="project" value="UniProtKB-KW"/>
</dbReference>
<dbReference type="KEGG" id="taqu:KDW03_02850"/>
<dbReference type="CDD" id="cd01335">
    <property type="entry name" value="Radical_SAM"/>
    <property type="match status" value="1"/>
</dbReference>
<evidence type="ECO:0000256" key="2">
    <source>
        <dbReference type="ARBA" id="ARBA00022691"/>
    </source>
</evidence>
<reference evidence="8" key="1">
    <citation type="submission" date="2021-04" db="EMBL/GenBank/DDBJ databases">
        <authorList>
            <person name="Postec A."/>
        </authorList>
    </citation>
    <scope>NUCLEOTIDE SEQUENCE</scope>
    <source>
        <strain evidence="8">F1F22</strain>
    </source>
</reference>
<dbReference type="SFLD" id="SFLDS00029">
    <property type="entry name" value="Radical_SAM"/>
    <property type="match status" value="1"/>
</dbReference>
<dbReference type="RefSeq" id="WP_271435886.1">
    <property type="nucleotide sequence ID" value="NZ_CP073355.1"/>
</dbReference>
<dbReference type="InterPro" id="IPR058240">
    <property type="entry name" value="rSAM_sf"/>
</dbReference>
<gene>
    <name evidence="8" type="primary">amrS</name>
    <name evidence="8" type="ORF">KDW03_02850</name>
</gene>
<dbReference type="PIRSF" id="PIRSF004869">
    <property type="entry name" value="PflX_prd"/>
    <property type="match status" value="1"/>
</dbReference>
<dbReference type="PROSITE" id="PS51918">
    <property type="entry name" value="RADICAL_SAM"/>
    <property type="match status" value="1"/>
</dbReference>
<dbReference type="AlphaFoldDB" id="A0AAX3BEV8"/>
<dbReference type="InterPro" id="IPR013785">
    <property type="entry name" value="Aldolase_TIM"/>
</dbReference>
<dbReference type="EMBL" id="CP073355">
    <property type="protein sequence ID" value="URA10759.1"/>
    <property type="molecule type" value="Genomic_DNA"/>
</dbReference>
<evidence type="ECO:0000256" key="4">
    <source>
        <dbReference type="ARBA" id="ARBA00023004"/>
    </source>
</evidence>
<evidence type="ECO:0000313" key="8">
    <source>
        <dbReference type="EMBL" id="URA10759.1"/>
    </source>
</evidence>
<dbReference type="GO" id="GO:0003824">
    <property type="term" value="F:catalytic activity"/>
    <property type="evidence" value="ECO:0007669"/>
    <property type="project" value="InterPro"/>
</dbReference>
<keyword evidence="9" id="KW-1185">Reference proteome</keyword>
<dbReference type="NCBIfam" id="TIGR04337">
    <property type="entry name" value="AmmeMemoSam_rS"/>
    <property type="match status" value="1"/>
</dbReference>
<keyword evidence="1" id="KW-0004">4Fe-4S</keyword>
<reference evidence="8" key="2">
    <citation type="submission" date="2022-06" db="EMBL/GenBank/DDBJ databases">
        <title>Thermospira aquatica gen. nov., sp. nov.</title>
        <authorList>
            <person name="Ben Ali Gam Z."/>
            <person name="Labat M."/>
        </authorList>
    </citation>
    <scope>NUCLEOTIDE SEQUENCE</scope>
    <source>
        <strain evidence="8">F1F22</strain>
    </source>
</reference>
<dbReference type="Gene3D" id="3.20.20.70">
    <property type="entry name" value="Aldolase class I"/>
    <property type="match status" value="1"/>
</dbReference>
<feature type="binding site" evidence="6">
    <location>
        <position position="81"/>
    </location>
    <ligand>
        <name>[4Fe-4S] cluster</name>
        <dbReference type="ChEBI" id="CHEBI:49883"/>
        <note>4Fe-4S-S-AdoMet</note>
    </ligand>
</feature>
<name>A0AAX3BEV8_9SPIR</name>
<feature type="binding site" evidence="6">
    <location>
        <position position="85"/>
    </location>
    <ligand>
        <name>[4Fe-4S] cluster</name>
        <dbReference type="ChEBI" id="CHEBI:49883"/>
        <note>4Fe-4S-S-AdoMet</note>
    </ligand>
</feature>